<dbReference type="InterPro" id="IPR001098">
    <property type="entry name" value="DNA-dir_DNA_pol_A_palm_dom"/>
</dbReference>
<dbReference type="InterPro" id="IPR043502">
    <property type="entry name" value="DNA/RNA_pol_sf"/>
</dbReference>
<evidence type="ECO:0000313" key="2">
    <source>
        <dbReference type="EMBL" id="KAF7154140.1"/>
    </source>
</evidence>
<protein>
    <recommendedName>
        <fullName evidence="1">DNA-directed DNA polymerase family A palm domain-containing protein</fullName>
    </recommendedName>
</protein>
<dbReference type="SMART" id="SM00482">
    <property type="entry name" value="POLAc"/>
    <property type="match status" value="1"/>
</dbReference>
<dbReference type="FunFam" id="1.10.150.20:FF:000002">
    <property type="entry name" value="DNA polymerase I"/>
    <property type="match status" value="1"/>
</dbReference>
<sequence length="755" mass="84890">MVSIAAWISKVSEALVGSGKGSRNNWDELPVESVAASAEVKQMGFAKNKPDLQAILRTQMRRTKISPLHSSRLNEAKSAATMQTNFGAENPAAVEGPVVLDEKNTTVNHIGNAVTSSSGPLLITGYDNRTFDEYHEHVVQERHDAEIACFVSKENASDKGPVSAVNTSGGFDSFLDLWDIAHEFYFDVHFSKRPKGNSSVPFEIHGIAICWENSPVYYVNLPKDLFWFKRRNDTLSMTISGDDVLAPKHRFELAMQRWNTIVMIMGRKDVKKFTWNLKVQIQVFKVPAVSIQRLGSLNLAVKTLGLELVDSSYYVLSPVFVWDRLDMCIVAWILWPDEERSSKSNLEKVNILADMEVWGIGVDMHEHPSIPVIKEHRSLAKLLNCTLRSICSLARLSIRTQKYTLDGHWLQISTATGRLSKEESNLQCVEHMVEFENDKDGDDSNVDHYCINARDFFLPTEDNWLPLAADYSQIELRLMAHFSKDTELIKLLSKSHGDIFTLVAAKWTENEESIVTSQERDQTKRLVYSILYGMGPNTLSKQLNCSLDDATEKIQNFKRCFPGVASWLQEAVTSCRKKGCVKTLKGRKCFSQKLNLETGSAADIIKIAMINNIHSLIVGEVDDSDPTKVNFTYLGAAAESFCSGFHSPFPNIQKFTGGLEVAAVWRKPNTALDRAFCYVHDELVLEADPSVIKEAEWLLQMSMERAASLLGFQAGYAIFDIAWETVKLGMQIRCVDLRDFRIQISMLITRVSAIC</sequence>
<keyword evidence="3" id="KW-1185">Reference proteome</keyword>
<proteinExistence type="predicted"/>
<reference evidence="2" key="1">
    <citation type="submission" date="2019-11" db="EMBL/GenBank/DDBJ databases">
        <authorList>
            <person name="Liu Y."/>
            <person name="Hou J."/>
            <person name="Li T.-Q."/>
            <person name="Guan C.-H."/>
            <person name="Wu X."/>
            <person name="Wu H.-Z."/>
            <person name="Ling F."/>
            <person name="Zhang R."/>
            <person name="Shi X.-G."/>
            <person name="Ren J.-P."/>
            <person name="Chen E.-F."/>
            <person name="Sun J.-M."/>
        </authorList>
    </citation>
    <scope>NUCLEOTIDE SEQUENCE</scope>
    <source>
        <strain evidence="2">Adult_tree_wgs_1</strain>
        <tissue evidence="2">Leaves</tissue>
    </source>
</reference>
<evidence type="ECO:0000313" key="3">
    <source>
        <dbReference type="Proteomes" id="UP000626092"/>
    </source>
</evidence>
<dbReference type="PANTHER" id="PTHR10133:SF62">
    <property type="entry name" value="DNA POLYMERASE THETA"/>
    <property type="match status" value="1"/>
</dbReference>
<dbReference type="SUPFAM" id="SSF56672">
    <property type="entry name" value="DNA/RNA polymerases"/>
    <property type="match status" value="1"/>
</dbReference>
<dbReference type="Gene3D" id="3.30.420.10">
    <property type="entry name" value="Ribonuclease H-like superfamily/Ribonuclease H"/>
    <property type="match status" value="1"/>
</dbReference>
<dbReference type="GO" id="GO:0006261">
    <property type="term" value="P:DNA-templated DNA replication"/>
    <property type="evidence" value="ECO:0007669"/>
    <property type="project" value="InterPro"/>
</dbReference>
<feature type="domain" description="DNA-directed DNA polymerase family A palm" evidence="1">
    <location>
        <begin position="451"/>
        <end position="691"/>
    </location>
</feature>
<dbReference type="Gene3D" id="1.10.150.20">
    <property type="entry name" value="5' to 3' exonuclease, C-terminal subdomain"/>
    <property type="match status" value="1"/>
</dbReference>
<dbReference type="PRINTS" id="PR00868">
    <property type="entry name" value="DNAPOLI"/>
</dbReference>
<dbReference type="EMBL" id="WJXA01000001">
    <property type="protein sequence ID" value="KAF7154140.1"/>
    <property type="molecule type" value="Genomic_DNA"/>
</dbReference>
<dbReference type="Gene3D" id="3.30.70.370">
    <property type="match status" value="1"/>
</dbReference>
<dbReference type="OrthoDB" id="2320933at2759"/>
<dbReference type="InterPro" id="IPR002298">
    <property type="entry name" value="DNA_polymerase_A"/>
</dbReference>
<name>A0A834LZJ0_RHOSS</name>
<dbReference type="GO" id="GO:0006302">
    <property type="term" value="P:double-strand break repair"/>
    <property type="evidence" value="ECO:0007669"/>
    <property type="project" value="TreeGrafter"/>
</dbReference>
<comment type="caution">
    <text evidence="2">The sequence shown here is derived from an EMBL/GenBank/DDBJ whole genome shotgun (WGS) entry which is preliminary data.</text>
</comment>
<dbReference type="InterPro" id="IPR036397">
    <property type="entry name" value="RNaseH_sf"/>
</dbReference>
<gene>
    <name evidence="2" type="ORF">RHSIM_Rhsim01G0106100</name>
</gene>
<dbReference type="Pfam" id="PF00476">
    <property type="entry name" value="DNA_pol_A"/>
    <property type="match status" value="1"/>
</dbReference>
<evidence type="ECO:0000259" key="1">
    <source>
        <dbReference type="SMART" id="SM00482"/>
    </source>
</evidence>
<dbReference type="GO" id="GO:0003677">
    <property type="term" value="F:DNA binding"/>
    <property type="evidence" value="ECO:0007669"/>
    <property type="project" value="InterPro"/>
</dbReference>
<dbReference type="AlphaFoldDB" id="A0A834LZJ0"/>
<accession>A0A834LZJ0</accession>
<dbReference type="PANTHER" id="PTHR10133">
    <property type="entry name" value="DNA POLYMERASE I"/>
    <property type="match status" value="1"/>
</dbReference>
<dbReference type="GO" id="GO:0003887">
    <property type="term" value="F:DNA-directed DNA polymerase activity"/>
    <property type="evidence" value="ECO:0007669"/>
    <property type="project" value="InterPro"/>
</dbReference>
<organism evidence="2 3">
    <name type="scientific">Rhododendron simsii</name>
    <name type="common">Sims's rhododendron</name>
    <dbReference type="NCBI Taxonomy" id="118357"/>
    <lineage>
        <taxon>Eukaryota</taxon>
        <taxon>Viridiplantae</taxon>
        <taxon>Streptophyta</taxon>
        <taxon>Embryophyta</taxon>
        <taxon>Tracheophyta</taxon>
        <taxon>Spermatophyta</taxon>
        <taxon>Magnoliopsida</taxon>
        <taxon>eudicotyledons</taxon>
        <taxon>Gunneridae</taxon>
        <taxon>Pentapetalae</taxon>
        <taxon>asterids</taxon>
        <taxon>Ericales</taxon>
        <taxon>Ericaceae</taxon>
        <taxon>Ericoideae</taxon>
        <taxon>Rhodoreae</taxon>
        <taxon>Rhododendron</taxon>
    </lineage>
</organism>
<dbReference type="Proteomes" id="UP000626092">
    <property type="component" value="Unassembled WGS sequence"/>
</dbReference>